<dbReference type="Proteomes" id="UP000001191">
    <property type="component" value="Chromosome"/>
</dbReference>
<gene>
    <name evidence="2" type="ordered locus">Npun_R2074</name>
</gene>
<dbReference type="HOGENOM" id="CLU_1097685_0_0_3"/>
<evidence type="ECO:0000256" key="1">
    <source>
        <dbReference type="SAM" id="SignalP"/>
    </source>
</evidence>
<accession>B2J533</accession>
<dbReference type="EnsemblBacteria" id="ACC80693">
    <property type="protein sequence ID" value="ACC80693"/>
    <property type="gene ID" value="Npun_R2074"/>
</dbReference>
<dbReference type="OrthoDB" id="510846at2"/>
<evidence type="ECO:0000313" key="2">
    <source>
        <dbReference type="EMBL" id="ACC80693.1"/>
    </source>
</evidence>
<feature type="chain" id="PRO_5002776996" description="PEP-CTERM protein-sorting domain-containing protein" evidence="1">
    <location>
        <begin position="28"/>
        <end position="253"/>
    </location>
</feature>
<name>B2J533_NOSP7</name>
<organism evidence="2 3">
    <name type="scientific">Nostoc punctiforme (strain ATCC 29133 / PCC 73102)</name>
    <dbReference type="NCBI Taxonomy" id="63737"/>
    <lineage>
        <taxon>Bacteria</taxon>
        <taxon>Bacillati</taxon>
        <taxon>Cyanobacteriota</taxon>
        <taxon>Cyanophyceae</taxon>
        <taxon>Nostocales</taxon>
        <taxon>Nostocaceae</taxon>
        <taxon>Nostoc</taxon>
    </lineage>
</organism>
<dbReference type="EMBL" id="CP001037">
    <property type="protein sequence ID" value="ACC80693.1"/>
    <property type="molecule type" value="Genomic_DNA"/>
</dbReference>
<dbReference type="AlphaFoldDB" id="B2J533"/>
<sequence>MRILNKLSMLTVEVALLSVGITNAAQAASFISTDQLENREGNSRLGFLIPFPSRFQQVYDASQFGSAPIEISQIALRPDESNTTPFDFTIEDIEFYLSTTTRDSDALSSVFEENISANYTKVFDGEWKASSENIGLAGSPKNFDIVLNFTKPFIYDPREGNLLLEYKKFTPEITGNRFDSEFVLGDSVSTVIAAGDANAVNANPRFSSTLGLATQFKVTAIPEPSSFISSILVASFLGISKLKTQRSRQNKEN</sequence>
<protein>
    <recommendedName>
        <fullName evidence="4">PEP-CTERM protein-sorting domain-containing protein</fullName>
    </recommendedName>
</protein>
<reference evidence="3" key="1">
    <citation type="submission" date="2008-04" db="EMBL/GenBank/DDBJ databases">
        <title>Complete sequence of chromosome of Nostoc punctiforme ATCC 29133.</title>
        <authorList>
            <consortium name="US DOE Joint Genome Institute"/>
            <person name="Copeland A."/>
            <person name="Lucas S."/>
            <person name="Lapidus A."/>
            <person name="Glavina del Rio T."/>
            <person name="Dalin E."/>
            <person name="Tice H."/>
            <person name="Pitluck S."/>
            <person name="Chain P."/>
            <person name="Malfatti S."/>
            <person name="Shin M."/>
            <person name="Vergez L."/>
            <person name="Schmutz J."/>
            <person name="Larimer F."/>
            <person name="Land M."/>
            <person name="Hauser L."/>
            <person name="Kyrpides N."/>
            <person name="Kim E."/>
            <person name="Meeks J.C."/>
            <person name="Elhai J."/>
            <person name="Campbell E.L."/>
            <person name="Thiel T."/>
            <person name="Longmire J."/>
            <person name="Potts M."/>
            <person name="Atlas R."/>
        </authorList>
    </citation>
    <scope>NUCLEOTIDE SEQUENCE [LARGE SCALE GENOMIC DNA]</scope>
    <source>
        <strain evidence="3">ATCC 29133 / PCC 73102</strain>
    </source>
</reference>
<reference evidence="2 3" key="2">
    <citation type="journal article" date="2013" name="Plant Physiol.">
        <title>A Nostoc punctiforme Sugar Transporter Necessary to Establish a Cyanobacterium-Plant Symbiosis.</title>
        <authorList>
            <person name="Ekman M."/>
            <person name="Picossi S."/>
            <person name="Campbell E.L."/>
            <person name="Meeks J.C."/>
            <person name="Flores E."/>
        </authorList>
    </citation>
    <scope>NUCLEOTIDE SEQUENCE [LARGE SCALE GENOMIC DNA]</scope>
    <source>
        <strain evidence="3">ATCC 29133 / PCC 73102</strain>
    </source>
</reference>
<dbReference type="KEGG" id="npu:Npun_R2074"/>
<dbReference type="eggNOG" id="ENOG50339EK">
    <property type="taxonomic scope" value="Bacteria"/>
</dbReference>
<evidence type="ECO:0008006" key="4">
    <source>
        <dbReference type="Google" id="ProtNLM"/>
    </source>
</evidence>
<keyword evidence="1" id="KW-0732">Signal</keyword>
<keyword evidence="3" id="KW-1185">Reference proteome</keyword>
<proteinExistence type="predicted"/>
<evidence type="ECO:0000313" key="3">
    <source>
        <dbReference type="Proteomes" id="UP000001191"/>
    </source>
</evidence>
<feature type="signal peptide" evidence="1">
    <location>
        <begin position="1"/>
        <end position="27"/>
    </location>
</feature>
<dbReference type="RefSeq" id="WP_012408698.1">
    <property type="nucleotide sequence ID" value="NC_010628.1"/>
</dbReference>
<dbReference type="STRING" id="63737.Npun_R2074"/>